<name>A0A1I2Y6X5_9FIRM</name>
<proteinExistence type="predicted"/>
<keyword evidence="2" id="KW-1185">Reference proteome</keyword>
<evidence type="ECO:0000313" key="2">
    <source>
        <dbReference type="Proteomes" id="UP000199337"/>
    </source>
</evidence>
<dbReference type="OrthoDB" id="2498461at2"/>
<dbReference type="EMBL" id="FOOX01000020">
    <property type="protein sequence ID" value="SFH21460.1"/>
    <property type="molecule type" value="Genomic_DNA"/>
</dbReference>
<sequence length="512" mass="58450">MRKTVNKAAWYKRAAGEISKLRNAFSVFTSFWALRTGSYFSAYKLDSSRVDYARARALYDNTDDKYKLGAGFSKGVINTTAGFMGVPRFKSEDETAQEVLDDFFSNNTSRMMQVQRNAMRDGDWFVWITREENHEQALYPEQKVRLIFNMLPPEQVVQIIKDPLNNNQVKEYVIQAAYDWLDDLDNAKRALVTQRISATRRVIGISGDIPAGLASYIEEDNPWGFIPIVHFKNEGDDTKEFGQSDLEPIEPFLKAYHDVLLHALQGSKMHSTPRLKFTIKDLAGFLRNNFGISDPYAFASQGGTISLDGHEFFLFSEDEDAEFIEVKSAIGDTTELLKFLFYCIVDTSETPEFAFGVHTPSSLSSVKEQMPILVRKIARKREQFTESWQRLARIVLALTDLAGDKKAGSYATVLEWDEVDPRDEKEVVEILKNVTEALKTALEAEIMSDEAATEFLKQFVNTMNDYISDDPEVPGERERIMKTRLLRQRLEDSQFLDEQKARIDRELAGGNQ</sequence>
<dbReference type="Pfam" id="PF05133">
    <property type="entry name" value="SPP1_portal"/>
    <property type="match status" value="1"/>
</dbReference>
<gene>
    <name evidence="1" type="ORF">SAMN05660649_04277</name>
</gene>
<protein>
    <submittedName>
        <fullName evidence="1">Phage portal protein, SPP1 Gp6-like</fullName>
    </submittedName>
</protein>
<accession>A0A1I2Y6X5</accession>
<dbReference type="Proteomes" id="UP000199337">
    <property type="component" value="Unassembled WGS sequence"/>
</dbReference>
<dbReference type="AlphaFoldDB" id="A0A1I2Y6X5"/>
<reference evidence="2" key="1">
    <citation type="submission" date="2016-10" db="EMBL/GenBank/DDBJ databases">
        <authorList>
            <person name="Varghese N."/>
            <person name="Submissions S."/>
        </authorList>
    </citation>
    <scope>NUCLEOTIDE SEQUENCE [LARGE SCALE GENOMIC DNA]</scope>
    <source>
        <strain evidence="2">DSM 17038</strain>
    </source>
</reference>
<evidence type="ECO:0000313" key="1">
    <source>
        <dbReference type="EMBL" id="SFH21460.1"/>
    </source>
</evidence>
<dbReference type="RefSeq" id="WP_092474189.1">
    <property type="nucleotide sequence ID" value="NZ_FOOX01000020.1"/>
</dbReference>
<dbReference type="InterPro" id="IPR021145">
    <property type="entry name" value="Portal_protein_SPP1_Gp6-like"/>
</dbReference>
<organism evidence="1 2">
    <name type="scientific">Desulfotruncus arcticus DSM 17038</name>
    <dbReference type="NCBI Taxonomy" id="1121424"/>
    <lineage>
        <taxon>Bacteria</taxon>
        <taxon>Bacillati</taxon>
        <taxon>Bacillota</taxon>
        <taxon>Clostridia</taxon>
        <taxon>Eubacteriales</taxon>
        <taxon>Desulfallaceae</taxon>
        <taxon>Desulfotruncus</taxon>
    </lineage>
</organism>
<dbReference type="STRING" id="341036.SAMN05660649_04277"/>